<accession>A0A388M0K2</accession>
<evidence type="ECO:0000313" key="3">
    <source>
        <dbReference type="Proteomes" id="UP000265515"/>
    </source>
</evidence>
<feature type="compositionally biased region" description="Polar residues" evidence="1">
    <location>
        <begin position="68"/>
        <end position="77"/>
    </location>
</feature>
<dbReference type="Proteomes" id="UP000265515">
    <property type="component" value="Unassembled WGS sequence"/>
</dbReference>
<feature type="region of interest" description="Disordered" evidence="1">
    <location>
        <begin position="46"/>
        <end position="173"/>
    </location>
</feature>
<dbReference type="AlphaFoldDB" id="A0A388M0K2"/>
<proteinExistence type="predicted"/>
<name>A0A388M0K2_CHABU</name>
<feature type="compositionally biased region" description="Low complexity" evidence="1">
    <location>
        <begin position="55"/>
        <end position="67"/>
    </location>
</feature>
<feature type="compositionally biased region" description="Acidic residues" evidence="1">
    <location>
        <begin position="157"/>
        <end position="167"/>
    </location>
</feature>
<keyword evidence="3" id="KW-1185">Reference proteome</keyword>
<comment type="caution">
    <text evidence="2">The sequence shown here is derived from an EMBL/GenBank/DDBJ whole genome shotgun (WGS) entry which is preliminary data.</text>
</comment>
<dbReference type="EMBL" id="BFEA01000647">
    <property type="protein sequence ID" value="GBG88061.1"/>
    <property type="molecule type" value="Genomic_DNA"/>
</dbReference>
<organism evidence="2 3">
    <name type="scientific">Chara braunii</name>
    <name type="common">Braun's stonewort</name>
    <dbReference type="NCBI Taxonomy" id="69332"/>
    <lineage>
        <taxon>Eukaryota</taxon>
        <taxon>Viridiplantae</taxon>
        <taxon>Streptophyta</taxon>
        <taxon>Charophyceae</taxon>
        <taxon>Charales</taxon>
        <taxon>Characeae</taxon>
        <taxon>Chara</taxon>
    </lineage>
</organism>
<dbReference type="Gramene" id="GBG88061">
    <property type="protein sequence ID" value="GBG88061"/>
    <property type="gene ID" value="CBR_g46430"/>
</dbReference>
<dbReference type="InterPro" id="IPR029063">
    <property type="entry name" value="SAM-dependent_MTases_sf"/>
</dbReference>
<sequence>MGFKEVILTDVEECLETLASNVRANCPAKDFEVVVNFPNQAIGITGYGEIPPPRTSSLSSPRVTSNPKQEPSASTTAPVAIGTPAAVPDGPESGLRNRTSSVPDGAASVPDGLGVDHVGGEKGPISGSGTSLGKEGTAWSATAEEKNLASVCASAVDESDDDDDDGDDRLGEMETKNPKLIEPRNNVGLCNGCKSGGGISDGLAVREKTVSDVRTERTVVRVEELDWYRGVDHVKPPFDYIIASDVVYSVSADTLR</sequence>
<evidence type="ECO:0000313" key="2">
    <source>
        <dbReference type="EMBL" id="GBG88061.1"/>
    </source>
</evidence>
<reference evidence="2 3" key="1">
    <citation type="journal article" date="2018" name="Cell">
        <title>The Chara Genome: Secondary Complexity and Implications for Plant Terrestrialization.</title>
        <authorList>
            <person name="Nishiyama T."/>
            <person name="Sakayama H."/>
            <person name="Vries J.D."/>
            <person name="Buschmann H."/>
            <person name="Saint-Marcoux D."/>
            <person name="Ullrich K.K."/>
            <person name="Haas F.B."/>
            <person name="Vanderstraeten L."/>
            <person name="Becker D."/>
            <person name="Lang D."/>
            <person name="Vosolsobe S."/>
            <person name="Rombauts S."/>
            <person name="Wilhelmsson P.K.I."/>
            <person name="Janitza P."/>
            <person name="Kern R."/>
            <person name="Heyl A."/>
            <person name="Rumpler F."/>
            <person name="Villalobos L.I.A.C."/>
            <person name="Clay J.M."/>
            <person name="Skokan R."/>
            <person name="Toyoda A."/>
            <person name="Suzuki Y."/>
            <person name="Kagoshima H."/>
            <person name="Schijlen E."/>
            <person name="Tajeshwar N."/>
            <person name="Catarino B."/>
            <person name="Hetherington A.J."/>
            <person name="Saltykova A."/>
            <person name="Bonnot C."/>
            <person name="Breuninger H."/>
            <person name="Symeonidi A."/>
            <person name="Radhakrishnan G.V."/>
            <person name="Van Nieuwerburgh F."/>
            <person name="Deforce D."/>
            <person name="Chang C."/>
            <person name="Karol K.G."/>
            <person name="Hedrich R."/>
            <person name="Ulvskov P."/>
            <person name="Glockner G."/>
            <person name="Delwiche C.F."/>
            <person name="Petrasek J."/>
            <person name="Van de Peer Y."/>
            <person name="Friml J."/>
            <person name="Beilby M."/>
            <person name="Dolan L."/>
            <person name="Kohara Y."/>
            <person name="Sugano S."/>
            <person name="Fujiyama A."/>
            <person name="Delaux P.-M."/>
            <person name="Quint M."/>
            <person name="TheiBen G."/>
            <person name="Hagemann M."/>
            <person name="Harholt J."/>
            <person name="Dunand C."/>
            <person name="Zachgo S."/>
            <person name="Langdale J."/>
            <person name="Maumus F."/>
            <person name="Straeten D.V.D."/>
            <person name="Gould S.B."/>
            <person name="Rensing S.A."/>
        </authorList>
    </citation>
    <scope>NUCLEOTIDE SEQUENCE [LARGE SCALE GENOMIC DNA]</scope>
    <source>
        <strain evidence="2 3">S276</strain>
    </source>
</reference>
<dbReference type="Gene3D" id="3.40.50.150">
    <property type="entry name" value="Vaccinia Virus protein VP39"/>
    <property type="match status" value="1"/>
</dbReference>
<gene>
    <name evidence="2" type="ORF">CBR_g46430</name>
</gene>
<protein>
    <submittedName>
        <fullName evidence="2">Uncharacterized protein</fullName>
    </submittedName>
</protein>
<evidence type="ECO:0000256" key="1">
    <source>
        <dbReference type="SAM" id="MobiDB-lite"/>
    </source>
</evidence>